<feature type="domain" description="Type I restriction modification DNA specificity" evidence="5">
    <location>
        <begin position="97"/>
        <end position="170"/>
    </location>
</feature>
<proteinExistence type="inferred from homology"/>
<evidence type="ECO:0000256" key="2">
    <source>
        <dbReference type="ARBA" id="ARBA00022747"/>
    </source>
</evidence>
<evidence type="ECO:0000313" key="7">
    <source>
        <dbReference type="Proteomes" id="UP001501842"/>
    </source>
</evidence>
<dbReference type="InterPro" id="IPR044946">
    <property type="entry name" value="Restrct_endonuc_typeI_TRD_sf"/>
</dbReference>
<keyword evidence="7" id="KW-1185">Reference proteome</keyword>
<keyword evidence="3" id="KW-0238">DNA-binding</keyword>
<name>A0ABN3U3X1_9ACTN</name>
<organism evidence="6 7">
    <name type="scientific">Actinocorallia aurantiaca</name>
    <dbReference type="NCBI Taxonomy" id="46204"/>
    <lineage>
        <taxon>Bacteria</taxon>
        <taxon>Bacillati</taxon>
        <taxon>Actinomycetota</taxon>
        <taxon>Actinomycetes</taxon>
        <taxon>Streptosporangiales</taxon>
        <taxon>Thermomonosporaceae</taxon>
        <taxon>Actinocorallia</taxon>
    </lineage>
</organism>
<keyword evidence="2" id="KW-0680">Restriction system</keyword>
<evidence type="ECO:0000256" key="4">
    <source>
        <dbReference type="ARBA" id="ARBA00038652"/>
    </source>
</evidence>
<dbReference type="EMBL" id="BAAATZ010000006">
    <property type="protein sequence ID" value="GAA2723967.1"/>
    <property type="molecule type" value="Genomic_DNA"/>
</dbReference>
<dbReference type="Pfam" id="PF01420">
    <property type="entry name" value="Methylase_S"/>
    <property type="match status" value="1"/>
</dbReference>
<evidence type="ECO:0000256" key="1">
    <source>
        <dbReference type="ARBA" id="ARBA00010923"/>
    </source>
</evidence>
<dbReference type="PANTHER" id="PTHR43140:SF1">
    <property type="entry name" value="TYPE I RESTRICTION ENZYME ECOKI SPECIFICITY SUBUNIT"/>
    <property type="match status" value="1"/>
</dbReference>
<protein>
    <recommendedName>
        <fullName evidence="5">Type I restriction modification DNA specificity domain-containing protein</fullName>
    </recommendedName>
</protein>
<dbReference type="Gene3D" id="3.90.220.20">
    <property type="entry name" value="DNA methylase specificity domains"/>
    <property type="match status" value="2"/>
</dbReference>
<dbReference type="PANTHER" id="PTHR43140">
    <property type="entry name" value="TYPE-1 RESTRICTION ENZYME ECOKI SPECIFICITY PROTEIN"/>
    <property type="match status" value="1"/>
</dbReference>
<sequence length="420" mass="46509">MSGTWPLVRLGYLCRLQSGLTVDSSRDLTGDVVTRPYLRVANVQAGYIETESVTEITVPRPIAARSTLRYGDVLMTEGGDLDKLGRGTVWRNELEGCLHQNHVFALRTFRDRLDPQYLALVTQSLYARHYFESTGTKTTNLASTNRSKILDFPVPLPPLEEQQRIAGFLNGETSRIDRLVRMRNAQASLIKERQEAYLSSKSSSLISTHGEVRLRHVLLSIEQGWSPQCEDRLAEPGEWGVVRAGCINGGSFRMDQHKALPAGVTPRKAYQLKGGDLLMSRASGSPDLIGSVGIVPEINQNLLLCDKVYRLHINRLRMREQFIAIMLRTRQVREHIKLGISGAEGMANNLPTAVVRDCRLPNVPLAEQDILVSAFNEHAASVAAAQSALTQQLELLTERRQALITAAVTGQLDVTTAHGI</sequence>
<reference evidence="6 7" key="1">
    <citation type="journal article" date="2019" name="Int. J. Syst. Evol. Microbiol.">
        <title>The Global Catalogue of Microorganisms (GCM) 10K type strain sequencing project: providing services to taxonomists for standard genome sequencing and annotation.</title>
        <authorList>
            <consortium name="The Broad Institute Genomics Platform"/>
            <consortium name="The Broad Institute Genome Sequencing Center for Infectious Disease"/>
            <person name="Wu L."/>
            <person name="Ma J."/>
        </authorList>
    </citation>
    <scope>NUCLEOTIDE SEQUENCE [LARGE SCALE GENOMIC DNA]</scope>
    <source>
        <strain evidence="6 7">JCM 8201</strain>
    </source>
</reference>
<gene>
    <name evidence="6" type="ORF">GCM10010439_20520</name>
</gene>
<comment type="subunit">
    <text evidence="4">The methyltransferase is composed of M and S polypeptides.</text>
</comment>
<accession>A0ABN3U3X1</accession>
<evidence type="ECO:0000313" key="6">
    <source>
        <dbReference type="EMBL" id="GAA2723967.1"/>
    </source>
</evidence>
<dbReference type="InterPro" id="IPR000055">
    <property type="entry name" value="Restrct_endonuc_typeI_TRD"/>
</dbReference>
<dbReference type="SUPFAM" id="SSF116734">
    <property type="entry name" value="DNA methylase specificity domain"/>
    <property type="match status" value="2"/>
</dbReference>
<comment type="similarity">
    <text evidence="1">Belongs to the type-I restriction system S methylase family.</text>
</comment>
<evidence type="ECO:0000256" key="3">
    <source>
        <dbReference type="ARBA" id="ARBA00023125"/>
    </source>
</evidence>
<dbReference type="Proteomes" id="UP001501842">
    <property type="component" value="Unassembled WGS sequence"/>
</dbReference>
<comment type="caution">
    <text evidence="6">The sequence shown here is derived from an EMBL/GenBank/DDBJ whole genome shotgun (WGS) entry which is preliminary data.</text>
</comment>
<evidence type="ECO:0000259" key="5">
    <source>
        <dbReference type="Pfam" id="PF01420"/>
    </source>
</evidence>
<dbReference type="InterPro" id="IPR051212">
    <property type="entry name" value="Type-I_RE_S_subunit"/>
</dbReference>
<dbReference type="CDD" id="cd17253">
    <property type="entry name" value="RMtype1_S_Eco933I-TRD2-CR2_like"/>
    <property type="match status" value="1"/>
</dbReference>